<dbReference type="InterPro" id="IPR043919">
    <property type="entry name" value="DUF5758"/>
</dbReference>
<accession>A0A850HG62</accession>
<evidence type="ECO:0000313" key="1">
    <source>
        <dbReference type="EMBL" id="NSK13674.1"/>
    </source>
</evidence>
<protein>
    <submittedName>
        <fullName evidence="2">Pentapeptide repeat-containing protein</fullName>
    </submittedName>
</protein>
<organism evidence="2 3">
    <name type="scientific">Dorea phocaeensis</name>
    <dbReference type="NCBI Taxonomy" id="2040291"/>
    <lineage>
        <taxon>Bacteria</taxon>
        <taxon>Bacillati</taxon>
        <taxon>Bacillota</taxon>
        <taxon>Clostridia</taxon>
        <taxon>Lachnospirales</taxon>
        <taxon>Lachnospiraceae</taxon>
        <taxon>Dorea</taxon>
    </lineage>
</organism>
<dbReference type="Pfam" id="PF19062">
    <property type="entry name" value="DUF5758"/>
    <property type="match status" value="1"/>
</dbReference>
<dbReference type="Pfam" id="PF13599">
    <property type="entry name" value="Pentapeptide_4"/>
    <property type="match status" value="1"/>
</dbReference>
<dbReference type="EMBL" id="JAAITX010000001">
    <property type="protein sequence ID" value="NVH57197.1"/>
    <property type="molecule type" value="Genomic_DNA"/>
</dbReference>
<dbReference type="EMBL" id="JAAIUO010000001">
    <property type="protein sequence ID" value="NSK13674.1"/>
    <property type="molecule type" value="Genomic_DNA"/>
</dbReference>
<dbReference type="Proteomes" id="UP000701680">
    <property type="component" value="Unassembled WGS sequence"/>
</dbReference>
<dbReference type="PANTHER" id="PTHR14136:SF17">
    <property type="entry name" value="BTB_POZ DOMAIN-CONTAINING PROTEIN KCTD9"/>
    <property type="match status" value="1"/>
</dbReference>
<reference evidence="3 4" key="1">
    <citation type="journal article" date="2020" name="Cell Host Microbe">
        <title>Functional and Genomic Variation between Human-Derived Isolates of Lachnospiraceae Reveals Inter- and Intra-Species Diversity.</title>
        <authorList>
            <person name="Sorbara M.T."/>
            <person name="Littmann E.R."/>
            <person name="Fontana E."/>
            <person name="Moody T.U."/>
            <person name="Kohout C.E."/>
            <person name="Gjonbalaj M."/>
            <person name="Eaton V."/>
            <person name="Seok R."/>
            <person name="Leiner I.M."/>
            <person name="Pamer E.G."/>
        </authorList>
    </citation>
    <scope>NUCLEOTIDE SEQUENCE [LARGE SCALE GENOMIC DNA]</scope>
    <source>
        <strain evidence="2 3">MSK.17.11</strain>
        <strain evidence="1 4">MSK.17.38</strain>
    </source>
</reference>
<dbReference type="PANTHER" id="PTHR14136">
    <property type="entry name" value="BTB_POZ DOMAIN-CONTAINING PROTEIN KCTD9"/>
    <property type="match status" value="1"/>
</dbReference>
<dbReference type="InterPro" id="IPR001646">
    <property type="entry name" value="5peptide_repeat"/>
</dbReference>
<dbReference type="RefSeq" id="WP_173814232.1">
    <property type="nucleotide sequence ID" value="NZ_JAAITX010000001.1"/>
</dbReference>
<evidence type="ECO:0000313" key="2">
    <source>
        <dbReference type="EMBL" id="NVH57197.1"/>
    </source>
</evidence>
<dbReference type="Proteomes" id="UP000528555">
    <property type="component" value="Unassembled WGS sequence"/>
</dbReference>
<dbReference type="SUPFAM" id="SSF141571">
    <property type="entry name" value="Pentapeptide repeat-like"/>
    <property type="match status" value="1"/>
</dbReference>
<sequence>MKRIEKEELVAVINARRPGERLSFKEKELWDMDLTGMDLSGMDFVLSSFQNTVLDGVNFEGSSVENSLFDGCSLHGVNFKNANMRTASFRGCDLADSDIEGANLFGAVLERADLNGVRFDEQTRWFRMHCPETGPILGYKKCVNDRLVQLLIPADAKRTSATLPSCRCNKAKVLTIKNFDSTEEYEEAWSLVDENFVYRKGEWVEVKDFNEDRWFDSTTGIHFWMSRDDAIGY</sequence>
<comment type="caution">
    <text evidence="2">The sequence shown here is derived from an EMBL/GenBank/DDBJ whole genome shotgun (WGS) entry which is preliminary data.</text>
</comment>
<name>A0A850HG62_9FIRM</name>
<keyword evidence="3" id="KW-1185">Reference proteome</keyword>
<dbReference type="AlphaFoldDB" id="A0A850HG62"/>
<gene>
    <name evidence="2" type="ORF">G5A66_00760</name>
    <name evidence="1" type="ORF">G5A75_02050</name>
</gene>
<evidence type="ECO:0000313" key="3">
    <source>
        <dbReference type="Proteomes" id="UP000528555"/>
    </source>
</evidence>
<reference evidence="2" key="2">
    <citation type="submission" date="2020-02" db="EMBL/GenBank/DDBJ databases">
        <authorList>
            <person name="Littmann E."/>
            <person name="Sorbara M."/>
        </authorList>
    </citation>
    <scope>NUCLEOTIDE SEQUENCE</scope>
    <source>
        <strain evidence="2">MSK.17.11</strain>
        <strain evidence="1">MSK.17.38</strain>
    </source>
</reference>
<evidence type="ECO:0000313" key="4">
    <source>
        <dbReference type="Proteomes" id="UP000701680"/>
    </source>
</evidence>
<dbReference type="InterPro" id="IPR051082">
    <property type="entry name" value="Pentapeptide-BTB/POZ_domain"/>
</dbReference>
<proteinExistence type="predicted"/>
<dbReference type="Gene3D" id="2.160.20.80">
    <property type="entry name" value="E3 ubiquitin-protein ligase SopA"/>
    <property type="match status" value="1"/>
</dbReference>